<proteinExistence type="inferred from homology"/>
<evidence type="ECO:0000313" key="3">
    <source>
        <dbReference type="EMBL" id="CAG6390988.1"/>
    </source>
</evidence>
<reference evidence="3" key="1">
    <citation type="submission" date="2021-05" db="EMBL/GenBank/DDBJ databases">
        <authorList>
            <person name="Arsene-Ploetze F."/>
        </authorList>
    </citation>
    <scope>NUCLEOTIDE SEQUENCE</scope>
    <source>
        <strain evidence="3">DSM 42138</strain>
    </source>
</reference>
<comment type="caution">
    <text evidence="3">The sequence shown here is derived from an EMBL/GenBank/DDBJ whole genome shotgun (WGS) entry which is preliminary data.</text>
</comment>
<comment type="similarity">
    <text evidence="1">Belongs to the YciI family.</text>
</comment>
<keyword evidence="4" id="KW-1185">Reference proteome</keyword>
<evidence type="ECO:0000259" key="2">
    <source>
        <dbReference type="Pfam" id="PF03795"/>
    </source>
</evidence>
<feature type="domain" description="YCII-related" evidence="2">
    <location>
        <begin position="5"/>
        <end position="116"/>
    </location>
</feature>
<evidence type="ECO:0000256" key="1">
    <source>
        <dbReference type="ARBA" id="ARBA00007689"/>
    </source>
</evidence>
<dbReference type="AlphaFoldDB" id="A0A9W4GN45"/>
<name>A0A9W4GN45_9ACTN</name>
<dbReference type="EMBL" id="CAJSLV010000002">
    <property type="protein sequence ID" value="CAG6390988.1"/>
    <property type="molecule type" value="Genomic_DNA"/>
</dbReference>
<organism evidence="3 4">
    <name type="scientific">Actinacidiphila cocklensis</name>
    <dbReference type="NCBI Taxonomy" id="887465"/>
    <lineage>
        <taxon>Bacteria</taxon>
        <taxon>Bacillati</taxon>
        <taxon>Actinomycetota</taxon>
        <taxon>Actinomycetes</taxon>
        <taxon>Kitasatosporales</taxon>
        <taxon>Streptomycetaceae</taxon>
        <taxon>Actinacidiphila</taxon>
    </lineage>
</organism>
<dbReference type="Gene3D" id="3.30.70.1060">
    <property type="entry name" value="Dimeric alpha+beta barrel"/>
    <property type="match status" value="1"/>
</dbReference>
<gene>
    <name evidence="3" type="ORF">SCOCK_100054</name>
</gene>
<accession>A0A9W4GN45</accession>
<dbReference type="PANTHER" id="PTHR35174:SF3">
    <property type="entry name" value="BLL7171 PROTEIN"/>
    <property type="match status" value="1"/>
</dbReference>
<sequence length="118" mass="12843">MAMARYLLLIHDREADYEAADDTARRALDVAHDAFSREHKDVIVASEHLKPTSTATVVREDGAGGHLVTDGPYAETKEALGGYYIIEVSDLDAALAVAKRLPFFGRTGDAAVEVRPLF</sequence>
<dbReference type="InterPro" id="IPR005545">
    <property type="entry name" value="YCII"/>
</dbReference>
<dbReference type="InterPro" id="IPR011008">
    <property type="entry name" value="Dimeric_a/b-barrel"/>
</dbReference>
<evidence type="ECO:0000313" key="4">
    <source>
        <dbReference type="Proteomes" id="UP001152519"/>
    </source>
</evidence>
<dbReference type="SUPFAM" id="SSF54909">
    <property type="entry name" value="Dimeric alpha+beta barrel"/>
    <property type="match status" value="1"/>
</dbReference>
<dbReference type="Pfam" id="PF03795">
    <property type="entry name" value="YCII"/>
    <property type="match status" value="1"/>
</dbReference>
<dbReference type="Proteomes" id="UP001152519">
    <property type="component" value="Unassembled WGS sequence"/>
</dbReference>
<protein>
    <recommendedName>
        <fullName evidence="2">YCII-related domain-containing protein</fullName>
    </recommendedName>
</protein>
<dbReference type="PANTHER" id="PTHR35174">
    <property type="entry name" value="BLL7171 PROTEIN-RELATED"/>
    <property type="match status" value="1"/>
</dbReference>